<gene>
    <name evidence="5" type="primary">queF</name>
    <name evidence="7" type="ORF">EV700_2000</name>
</gene>
<feature type="binding site" evidence="5">
    <location>
        <begin position="219"/>
        <end position="220"/>
    </location>
    <ligand>
        <name>substrate</name>
    </ligand>
</feature>
<dbReference type="Pfam" id="PF14819">
    <property type="entry name" value="QueF_N"/>
    <property type="match status" value="1"/>
</dbReference>
<keyword evidence="8" id="KW-1185">Reference proteome</keyword>
<dbReference type="InterPro" id="IPR029500">
    <property type="entry name" value="QueF"/>
</dbReference>
<feature type="domain" description="NADPH-dependent 7-cyano-7-deazaguanine reductase N-terminal" evidence="6">
    <location>
        <begin position="15"/>
        <end position="125"/>
    </location>
</feature>
<evidence type="ECO:0000256" key="1">
    <source>
        <dbReference type="ARBA" id="ARBA00022490"/>
    </source>
</evidence>
<keyword evidence="1 5" id="KW-0963">Cytoplasm</keyword>
<name>A0A4Q7Z661_9GAMM</name>
<evidence type="ECO:0000256" key="3">
    <source>
        <dbReference type="ARBA" id="ARBA00022857"/>
    </source>
</evidence>
<evidence type="ECO:0000256" key="5">
    <source>
        <dbReference type="HAMAP-Rule" id="MF_00817"/>
    </source>
</evidence>
<comment type="pathway">
    <text evidence="5">tRNA modification; tRNA-queuosine biosynthesis.</text>
</comment>
<proteinExistence type="inferred from homology"/>
<feature type="active site" description="Proton donor" evidence="5">
    <location>
        <position position="187"/>
    </location>
</feature>
<keyword evidence="3 5" id="KW-0521">NADP</keyword>
<sequence>MAWYEKTQLGVKTDYIHAYDPGLLCPLERREGREALELTGAPLPFHGVDIWHNYEVSWLDPHGKPQVAIARITVPADSPCLIESKSMKLYFNSLNQHRFADRQAVIDCAAADLSHSAGASVRVELLPVNAACSLTTLEGTCLDDLPLEDCDFTPNPGHLKADQAEHVEETLHSNLLRSNCPVTGQPDWGSVQIRYSGPKINREGLLRYLISFREHNDFHEQCVERIYRDILRHCTPEQLTVFACYTRRGGLDINPWRSNAEALPDRLPRLSRQ</sequence>
<comment type="subunit">
    <text evidence="5">Homodimer.</text>
</comment>
<feature type="binding site" evidence="5">
    <location>
        <begin position="248"/>
        <end position="249"/>
    </location>
    <ligand>
        <name>NADPH</name>
        <dbReference type="ChEBI" id="CHEBI:57783"/>
    </ligand>
</feature>
<keyword evidence="4 5" id="KW-0560">Oxidoreductase</keyword>
<evidence type="ECO:0000259" key="6">
    <source>
        <dbReference type="Pfam" id="PF14819"/>
    </source>
</evidence>
<dbReference type="Pfam" id="PF14489">
    <property type="entry name" value="QueF"/>
    <property type="match status" value="1"/>
</dbReference>
<evidence type="ECO:0000256" key="4">
    <source>
        <dbReference type="ARBA" id="ARBA00023002"/>
    </source>
</evidence>
<feature type="active site" description="Thioimide intermediate" evidence="5">
    <location>
        <position position="180"/>
    </location>
</feature>
<comment type="similarity">
    <text evidence="5">Belongs to the GTP cyclohydrolase I family. QueF type 2 subfamily.</text>
</comment>
<dbReference type="HAMAP" id="MF_00817">
    <property type="entry name" value="QueF_type2"/>
    <property type="match status" value="1"/>
</dbReference>
<dbReference type="EC" id="1.7.1.13" evidence="5"/>
<keyword evidence="2 5" id="KW-0671">Queuosine biosynthesis</keyword>
<comment type="caution">
    <text evidence="7">The sequence shown here is derived from an EMBL/GenBank/DDBJ whole genome shotgun (WGS) entry which is preliminary data.</text>
</comment>
<dbReference type="GO" id="GO:0033739">
    <property type="term" value="F:preQ1 synthase activity"/>
    <property type="evidence" value="ECO:0007669"/>
    <property type="project" value="UniProtKB-UniRule"/>
</dbReference>
<dbReference type="PIRSF" id="PIRSF004750">
    <property type="entry name" value="Nitrile_oxidored_YqcD_prd"/>
    <property type="match status" value="1"/>
</dbReference>
<comment type="function">
    <text evidence="5">Catalyzes the NADPH-dependent reduction of 7-cyano-7-deazaguanine (preQ0) to 7-aminomethyl-7-deazaguanine (preQ1).</text>
</comment>
<dbReference type="OrthoDB" id="9789995at2"/>
<dbReference type="UniPathway" id="UPA00392"/>
<evidence type="ECO:0000313" key="7">
    <source>
        <dbReference type="EMBL" id="RZU45185.1"/>
    </source>
</evidence>
<evidence type="ECO:0000256" key="2">
    <source>
        <dbReference type="ARBA" id="ARBA00022785"/>
    </source>
</evidence>
<feature type="binding site" evidence="5">
    <location>
        <begin position="82"/>
        <end position="84"/>
    </location>
    <ligand>
        <name>substrate</name>
    </ligand>
</feature>
<dbReference type="InterPro" id="IPR029139">
    <property type="entry name" value="QueF_N"/>
</dbReference>
<dbReference type="EMBL" id="SHKX01000012">
    <property type="protein sequence ID" value="RZU45185.1"/>
    <property type="molecule type" value="Genomic_DNA"/>
</dbReference>
<comment type="subcellular location">
    <subcellularLocation>
        <location evidence="5">Cytoplasm</location>
    </subcellularLocation>
</comment>
<dbReference type="SUPFAM" id="SSF55620">
    <property type="entry name" value="Tetrahydrobiopterin biosynthesis enzymes-like"/>
    <property type="match status" value="1"/>
</dbReference>
<dbReference type="AlphaFoldDB" id="A0A4Q7Z661"/>
<dbReference type="GO" id="GO:0008616">
    <property type="term" value="P:tRNA queuosine(34) biosynthetic process"/>
    <property type="evidence" value="ECO:0007669"/>
    <property type="project" value="UniProtKB-UniRule"/>
</dbReference>
<dbReference type="Proteomes" id="UP000292423">
    <property type="component" value="Unassembled WGS sequence"/>
</dbReference>
<comment type="catalytic activity">
    <reaction evidence="5">
        <text>7-aminomethyl-7-carbaguanine + 2 NADP(+) = 7-cyano-7-carbaguanine + 2 NADPH + 3 H(+)</text>
        <dbReference type="Rhea" id="RHEA:13409"/>
        <dbReference type="ChEBI" id="CHEBI:15378"/>
        <dbReference type="ChEBI" id="CHEBI:45075"/>
        <dbReference type="ChEBI" id="CHEBI:57783"/>
        <dbReference type="ChEBI" id="CHEBI:58349"/>
        <dbReference type="ChEBI" id="CHEBI:58703"/>
        <dbReference type="EC" id="1.7.1.13"/>
    </reaction>
</comment>
<dbReference type="GO" id="GO:0005737">
    <property type="term" value="C:cytoplasm"/>
    <property type="evidence" value="ECO:0007669"/>
    <property type="project" value="UniProtKB-SubCell"/>
</dbReference>
<dbReference type="Gene3D" id="3.30.1130.10">
    <property type="match status" value="2"/>
</dbReference>
<protein>
    <recommendedName>
        <fullName evidence="5">NADPH-dependent 7-cyano-7-deazaguanine reductase</fullName>
        <ecNumber evidence="5">1.7.1.13</ecNumber>
    </recommendedName>
    <alternativeName>
        <fullName evidence="5">7-cyano-7-carbaguanine reductase</fullName>
    </alternativeName>
    <alternativeName>
        <fullName evidence="5">NADPH-dependent nitrile oxidoreductase</fullName>
    </alternativeName>
    <alternativeName>
        <fullName evidence="5">PreQ(0) reductase</fullName>
    </alternativeName>
</protein>
<dbReference type="InterPro" id="IPR050084">
    <property type="entry name" value="NADPH_dep_7-cyano-7-deazaG_red"/>
</dbReference>
<dbReference type="InterPro" id="IPR016428">
    <property type="entry name" value="QueF_type2"/>
</dbReference>
<organism evidence="7 8">
    <name type="scientific">Fluviicoccus keumensis</name>
    <dbReference type="NCBI Taxonomy" id="1435465"/>
    <lineage>
        <taxon>Bacteria</taxon>
        <taxon>Pseudomonadati</taxon>
        <taxon>Pseudomonadota</taxon>
        <taxon>Gammaproteobacteria</taxon>
        <taxon>Moraxellales</taxon>
        <taxon>Moraxellaceae</taxon>
        <taxon>Fluviicoccus</taxon>
    </lineage>
</organism>
<dbReference type="PANTHER" id="PTHR34354">
    <property type="entry name" value="NADPH-DEPENDENT 7-CYANO-7-DEAZAGUANINE REDUCTASE"/>
    <property type="match status" value="1"/>
</dbReference>
<dbReference type="NCBIfam" id="TIGR03138">
    <property type="entry name" value="QueF"/>
    <property type="match status" value="1"/>
</dbReference>
<dbReference type="InterPro" id="IPR043133">
    <property type="entry name" value="GTP-CH-I_C/QueF"/>
</dbReference>
<feature type="binding site" evidence="5">
    <location>
        <begin position="84"/>
        <end position="85"/>
    </location>
    <ligand>
        <name>NADPH</name>
        <dbReference type="ChEBI" id="CHEBI:57783"/>
    </ligand>
</feature>
<dbReference type="PANTHER" id="PTHR34354:SF1">
    <property type="entry name" value="NADPH-DEPENDENT 7-CYANO-7-DEAZAGUANINE REDUCTASE"/>
    <property type="match status" value="1"/>
</dbReference>
<evidence type="ECO:0000313" key="8">
    <source>
        <dbReference type="Proteomes" id="UP000292423"/>
    </source>
</evidence>
<dbReference type="RefSeq" id="WP_130413277.1">
    <property type="nucleotide sequence ID" value="NZ_SHKX01000012.1"/>
</dbReference>
<reference evidence="7 8" key="1">
    <citation type="submission" date="2019-02" db="EMBL/GenBank/DDBJ databases">
        <title>Genomic Encyclopedia of Type Strains, Phase IV (KMG-IV): sequencing the most valuable type-strain genomes for metagenomic binning, comparative biology and taxonomic classification.</title>
        <authorList>
            <person name="Goeker M."/>
        </authorList>
    </citation>
    <scope>NUCLEOTIDE SEQUENCE [LARGE SCALE GENOMIC DNA]</scope>
    <source>
        <strain evidence="7 8">DSM 105135</strain>
    </source>
</reference>
<accession>A0A4Q7Z661</accession>